<dbReference type="InterPro" id="IPR027417">
    <property type="entry name" value="P-loop_NTPase"/>
</dbReference>
<dbReference type="InterPro" id="IPR027094">
    <property type="entry name" value="Mitofusin_fam"/>
</dbReference>
<dbReference type="AlphaFoldDB" id="A0A371PJH6"/>
<dbReference type="GO" id="GO:0016020">
    <property type="term" value="C:membrane"/>
    <property type="evidence" value="ECO:0007669"/>
    <property type="project" value="UniProtKB-SubCell"/>
</dbReference>
<feature type="coiled-coil region" evidence="6">
    <location>
        <begin position="695"/>
        <end position="750"/>
    </location>
</feature>
<evidence type="ECO:0000256" key="1">
    <source>
        <dbReference type="ARBA" id="ARBA00004370"/>
    </source>
</evidence>
<proteinExistence type="predicted"/>
<accession>A0A371PJH6</accession>
<reference evidence="8 9" key="1">
    <citation type="submission" date="2018-08" db="EMBL/GenBank/DDBJ databases">
        <title>Paenibacillus sp. M4BSY-1, whole genome shotgun sequence.</title>
        <authorList>
            <person name="Tuo L."/>
        </authorList>
    </citation>
    <scope>NUCLEOTIDE SEQUENCE [LARGE SCALE GENOMIC DNA]</scope>
    <source>
        <strain evidence="8 9">M4BSY-1</strain>
    </source>
</reference>
<keyword evidence="6" id="KW-0175">Coiled coil</keyword>
<comment type="subcellular location">
    <subcellularLocation>
        <location evidence="1">Membrane</location>
    </subcellularLocation>
</comment>
<dbReference type="GO" id="GO:0003924">
    <property type="term" value="F:GTPase activity"/>
    <property type="evidence" value="ECO:0007669"/>
    <property type="project" value="InterPro"/>
</dbReference>
<evidence type="ECO:0000256" key="3">
    <source>
        <dbReference type="ARBA" id="ARBA00022801"/>
    </source>
</evidence>
<keyword evidence="3" id="KW-0378">Hydrolase</keyword>
<dbReference type="InterPro" id="IPR045063">
    <property type="entry name" value="Dynamin_N"/>
</dbReference>
<comment type="caution">
    <text evidence="8">The sequence shown here is derived from an EMBL/GenBank/DDBJ whole genome shotgun (WGS) entry which is preliminary data.</text>
</comment>
<evidence type="ECO:0000256" key="4">
    <source>
        <dbReference type="ARBA" id="ARBA00023134"/>
    </source>
</evidence>
<dbReference type="Pfam" id="PF00350">
    <property type="entry name" value="Dynamin_N"/>
    <property type="match status" value="1"/>
</dbReference>
<evidence type="ECO:0000256" key="2">
    <source>
        <dbReference type="ARBA" id="ARBA00022741"/>
    </source>
</evidence>
<dbReference type="OrthoDB" id="5477114at2"/>
<feature type="coiled-coil region" evidence="6">
    <location>
        <begin position="473"/>
        <end position="500"/>
    </location>
</feature>
<dbReference type="RefSeq" id="WP_116042778.1">
    <property type="nucleotide sequence ID" value="NZ_QUBQ01000001.1"/>
</dbReference>
<dbReference type="GO" id="GO:0005525">
    <property type="term" value="F:GTP binding"/>
    <property type="evidence" value="ECO:0007669"/>
    <property type="project" value="UniProtKB-KW"/>
</dbReference>
<dbReference type="PANTHER" id="PTHR10465:SF0">
    <property type="entry name" value="SARCALUMENIN"/>
    <property type="match status" value="1"/>
</dbReference>
<name>A0A371PJH6_9BACL</name>
<keyword evidence="2" id="KW-0547">Nucleotide-binding</keyword>
<dbReference type="EMBL" id="QUBQ01000001">
    <property type="protein sequence ID" value="REK76085.1"/>
    <property type="molecule type" value="Genomic_DNA"/>
</dbReference>
<evidence type="ECO:0000259" key="7">
    <source>
        <dbReference type="Pfam" id="PF00350"/>
    </source>
</evidence>
<dbReference type="CDD" id="cd09912">
    <property type="entry name" value="DLP_2"/>
    <property type="match status" value="1"/>
</dbReference>
<organism evidence="8 9">
    <name type="scientific">Paenibacillus paeoniae</name>
    <dbReference type="NCBI Taxonomy" id="2292705"/>
    <lineage>
        <taxon>Bacteria</taxon>
        <taxon>Bacillati</taxon>
        <taxon>Bacillota</taxon>
        <taxon>Bacilli</taxon>
        <taxon>Bacillales</taxon>
        <taxon>Paenibacillaceae</taxon>
        <taxon>Paenibacillus</taxon>
    </lineage>
</organism>
<evidence type="ECO:0000256" key="5">
    <source>
        <dbReference type="ARBA" id="ARBA00023136"/>
    </source>
</evidence>
<feature type="domain" description="Dynamin N-terminal" evidence="7">
    <location>
        <begin position="60"/>
        <end position="222"/>
    </location>
</feature>
<gene>
    <name evidence="8" type="ORF">DX130_03190</name>
</gene>
<protein>
    <recommendedName>
        <fullName evidence="7">Dynamin N-terminal domain-containing protein</fullName>
    </recommendedName>
</protein>
<dbReference type="Proteomes" id="UP000261905">
    <property type="component" value="Unassembled WGS sequence"/>
</dbReference>
<evidence type="ECO:0000313" key="9">
    <source>
        <dbReference type="Proteomes" id="UP000261905"/>
    </source>
</evidence>
<dbReference type="PANTHER" id="PTHR10465">
    <property type="entry name" value="TRANSMEMBRANE GTPASE FZO1"/>
    <property type="match status" value="1"/>
</dbReference>
<feature type="coiled-coil region" evidence="6">
    <location>
        <begin position="580"/>
        <end position="650"/>
    </location>
</feature>
<sequence length="752" mass="87774">MITSRQQFRDKLEAVKKVLQEQLLFAQQVTNRLAAHLDVRQDVQELQQLRNNLALGRFEIVVVGEFSTGKSTFINALIGRKVLPSKAQPTTATINYIRHVNENPHGVEEAIVFFEDGRSERVPSQQLEQYVTEMSTLFSVVEEISHVDLYVESPYLEDGVVVVDTPGMQSLHKKHDEITRKQIAVSNASIFLFNINHAATRTEFMFISEIQKSLDRIFFVANRCDEVDISEQSLESVVASIEGKLQYNDYFEVKSGYAKVYPISAAKALYQRIGGELATEKERADAFLYGNFEEKLWTYLTQGEKAREMLVQPLLRMSLFYEKLLNGLGEKMQLLRGELNVEETRDSIKRLQQQIETRRMALTDEKERLHLELRALKDNFRSDFEADVQAVTVDLKRELHIQHIDDYEEFREQILSHIRTAYTGCVEQAQERFKERLATLVLKYTDRFDDELGGQLGVWQGEIGRQLELRSFKQRESAELERLKQEQKEVLQEIAAAQSRQDEFTETVSAYHHNELLEQRRQREEDLHQTRYKLTMHQFNETPQYAEELQKRDREGIFGWFKNKLVGPEEVTVKVRNEDRKSLQETLLALEHKYDAMMKELDIRKKAPGISSEEAQRHILIAEQKEIQLKENYKQLRNDITREMMQINEDQLKMLTREIENVITTAGHQVIRSYDSIITSLHGEQMVNYAFDMHIRQHDQEIVEMSARIQDHEALIHFNKQKQDELLELLSELHGELSGKTKELQVLQAQLA</sequence>
<keyword evidence="4" id="KW-0342">GTP-binding</keyword>
<feature type="coiled-coil region" evidence="6">
    <location>
        <begin position="334"/>
        <end position="379"/>
    </location>
</feature>
<keyword evidence="5" id="KW-0472">Membrane</keyword>
<keyword evidence="9" id="KW-1185">Reference proteome</keyword>
<evidence type="ECO:0000313" key="8">
    <source>
        <dbReference type="EMBL" id="REK76085.1"/>
    </source>
</evidence>
<evidence type="ECO:0000256" key="6">
    <source>
        <dbReference type="SAM" id="Coils"/>
    </source>
</evidence>
<dbReference type="SUPFAM" id="SSF52540">
    <property type="entry name" value="P-loop containing nucleoside triphosphate hydrolases"/>
    <property type="match status" value="1"/>
</dbReference>
<dbReference type="Gene3D" id="3.40.50.300">
    <property type="entry name" value="P-loop containing nucleotide triphosphate hydrolases"/>
    <property type="match status" value="1"/>
</dbReference>